<reference evidence="1 2" key="1">
    <citation type="submission" date="2024-07" db="EMBL/GenBank/DDBJ databases">
        <title>Genomic Encyclopedia of Type Strains, Phase V (KMG-V): Genome sequencing to study the core and pangenomes of soil and plant-associated prokaryotes.</title>
        <authorList>
            <person name="Whitman W."/>
        </authorList>
    </citation>
    <scope>NUCLEOTIDE SEQUENCE [LARGE SCALE GENOMIC DNA]</scope>
    <source>
        <strain evidence="1 2">USDA 222</strain>
    </source>
</reference>
<proteinExistence type="predicted"/>
<gene>
    <name evidence="1" type="ORF">ABH992_002465</name>
</gene>
<dbReference type="Proteomes" id="UP001565474">
    <property type="component" value="Unassembled WGS sequence"/>
</dbReference>
<comment type="caution">
    <text evidence="1">The sequence shown here is derived from an EMBL/GenBank/DDBJ whole genome shotgun (WGS) entry which is preliminary data.</text>
</comment>
<name>A0ABV4GEG5_9BRAD</name>
<organism evidence="1 2">
    <name type="scientific">Bradyrhizobium yuanmingense</name>
    <dbReference type="NCBI Taxonomy" id="108015"/>
    <lineage>
        <taxon>Bacteria</taxon>
        <taxon>Pseudomonadati</taxon>
        <taxon>Pseudomonadota</taxon>
        <taxon>Alphaproteobacteria</taxon>
        <taxon>Hyphomicrobiales</taxon>
        <taxon>Nitrobacteraceae</taxon>
        <taxon>Bradyrhizobium</taxon>
    </lineage>
</organism>
<dbReference type="EMBL" id="JBGBZN010000002">
    <property type="protein sequence ID" value="MEY9470066.1"/>
    <property type="molecule type" value="Genomic_DNA"/>
</dbReference>
<accession>A0ABV4GEG5</accession>
<sequence>MTRSFTMQASCDSAPTSDAGEPLLCPLQAALATRPDIDSYDDFSRLALALLRFIGAAYATGASDCWEAAYRFAEEAPGIADSPLLVARAAALVRILRKERPCKLCFMPPSCRRLSKDEAELMRLLAVARRKQPGELESTVGQVVGSGKEDAATRAVNALALC</sequence>
<evidence type="ECO:0008006" key="3">
    <source>
        <dbReference type="Google" id="ProtNLM"/>
    </source>
</evidence>
<keyword evidence="2" id="KW-1185">Reference proteome</keyword>
<evidence type="ECO:0000313" key="1">
    <source>
        <dbReference type="EMBL" id="MEY9470066.1"/>
    </source>
</evidence>
<evidence type="ECO:0000313" key="2">
    <source>
        <dbReference type="Proteomes" id="UP001565474"/>
    </source>
</evidence>
<protein>
    <recommendedName>
        <fullName evidence="3">DUF982 domain-containing protein</fullName>
    </recommendedName>
</protein>